<dbReference type="AlphaFoldDB" id="A0A2P9HLM1"/>
<feature type="chain" id="PRO_5015118734" evidence="1">
    <location>
        <begin position="22"/>
        <end position="57"/>
    </location>
</feature>
<protein>
    <submittedName>
        <fullName evidence="2">Uncharacterized protein</fullName>
    </submittedName>
</protein>
<reference evidence="3" key="1">
    <citation type="submission" date="2017-12" db="EMBL/GenBank/DDBJ databases">
        <authorList>
            <person name="Diaz M."/>
        </authorList>
    </citation>
    <scope>NUCLEOTIDE SEQUENCE [LARGE SCALE GENOMIC DNA]</scope>
    <source>
        <strain evidence="3">FI11154</strain>
    </source>
</reference>
<feature type="signal peptide" evidence="1">
    <location>
        <begin position="1"/>
        <end position="21"/>
    </location>
</feature>
<organism evidence="2 3">
    <name type="scientific">Ochrobactrum soli</name>
    <dbReference type="NCBI Taxonomy" id="2448455"/>
    <lineage>
        <taxon>Bacteria</taxon>
        <taxon>Pseudomonadati</taxon>
        <taxon>Pseudomonadota</taxon>
        <taxon>Alphaproteobacteria</taxon>
        <taxon>Hyphomicrobiales</taxon>
        <taxon>Brucellaceae</taxon>
        <taxon>Brucella/Ochrobactrum group</taxon>
        <taxon>Ochrobactrum</taxon>
    </lineage>
</organism>
<evidence type="ECO:0000256" key="1">
    <source>
        <dbReference type="SAM" id="SignalP"/>
    </source>
</evidence>
<proteinExistence type="predicted"/>
<evidence type="ECO:0000313" key="2">
    <source>
        <dbReference type="EMBL" id="SPL64969.1"/>
    </source>
</evidence>
<accession>A0A2P9HLM1</accession>
<evidence type="ECO:0000313" key="3">
    <source>
        <dbReference type="Proteomes" id="UP000246073"/>
    </source>
</evidence>
<keyword evidence="1" id="KW-0732">Signal</keyword>
<dbReference type="EMBL" id="OOFM01000005">
    <property type="protein sequence ID" value="SPL64969.1"/>
    <property type="molecule type" value="Genomic_DNA"/>
</dbReference>
<sequence>MKLVFLAVSFAIVFLTPIAYAASDGQADSCIVAPPQKCCPNKDKPNSMICFPYTSRS</sequence>
<name>A0A2P9HLM1_9HYPH</name>
<dbReference type="Proteomes" id="UP000246073">
    <property type="component" value="Unassembled WGS sequence"/>
</dbReference>
<gene>
    <name evidence="2" type="ORF">OHAE_836</name>
</gene>